<dbReference type="InterPro" id="IPR053185">
    <property type="entry name" value="SET_domain_protein"/>
</dbReference>
<feature type="domain" description="SET" evidence="2">
    <location>
        <begin position="180"/>
        <end position="337"/>
    </location>
</feature>
<dbReference type="PROSITE" id="PS50280">
    <property type="entry name" value="SET"/>
    <property type="match status" value="1"/>
</dbReference>
<dbReference type="Proteomes" id="UP001153365">
    <property type="component" value="Unassembled WGS sequence"/>
</dbReference>
<dbReference type="Gene3D" id="2.170.270.10">
    <property type="entry name" value="SET domain"/>
    <property type="match status" value="1"/>
</dbReference>
<organism evidence="4 5">
    <name type="scientific">Phakopsora pachyrhizi</name>
    <name type="common">Asian soybean rust disease fungus</name>
    <dbReference type="NCBI Taxonomy" id="170000"/>
    <lineage>
        <taxon>Eukaryota</taxon>
        <taxon>Fungi</taxon>
        <taxon>Dikarya</taxon>
        <taxon>Basidiomycota</taxon>
        <taxon>Pucciniomycotina</taxon>
        <taxon>Pucciniomycetes</taxon>
        <taxon>Pucciniales</taxon>
        <taxon>Phakopsoraceae</taxon>
        <taxon>Phakopsora</taxon>
    </lineage>
</organism>
<dbReference type="PANTHER" id="PTHR47332">
    <property type="entry name" value="SET DOMAIN-CONTAINING PROTEIN 5"/>
    <property type="match status" value="1"/>
</dbReference>
<dbReference type="CDD" id="cd20071">
    <property type="entry name" value="SET_SMYD"/>
    <property type="match status" value="1"/>
</dbReference>
<dbReference type="SUPFAM" id="SSF82199">
    <property type="entry name" value="SET domain"/>
    <property type="match status" value="1"/>
</dbReference>
<evidence type="ECO:0000256" key="1">
    <source>
        <dbReference type="SAM" id="SignalP"/>
    </source>
</evidence>
<dbReference type="EMBL" id="CALTRL010002627">
    <property type="protein sequence ID" value="CAH7676277.1"/>
    <property type="molecule type" value="Genomic_DNA"/>
</dbReference>
<evidence type="ECO:0000313" key="5">
    <source>
        <dbReference type="Proteomes" id="UP001153365"/>
    </source>
</evidence>
<comment type="caution">
    <text evidence="4">The sequence shown here is derived from an EMBL/GenBank/DDBJ whole genome shotgun (WGS) entry which is preliminary data.</text>
</comment>
<proteinExistence type="predicted"/>
<dbReference type="InterPro" id="IPR046341">
    <property type="entry name" value="SET_dom_sf"/>
</dbReference>
<dbReference type="PANTHER" id="PTHR47332:SF6">
    <property type="entry name" value="SET DOMAIN-CONTAINING PROTEIN"/>
    <property type="match status" value="1"/>
</dbReference>
<sequence length="518" mass="59104">MTLTSSNILRAIILLLEFPCLIGSISDNLISQFKLPEKTPLQPSKFLLNTSIPIISNISAPLLQGDLYEQVIFSGEDDFKTRNSLYKYNRVRLTPEKASETNPSLKGFVKQRCYHVSSLNQTDEDGDELMDNQVEDEDYCIFLNEGFNYKRGMVIFIRPSTLKKEIDKFVSFNSDSKFVTEVERSKFPYELKHMPHKGGLGSIATSKLRLGDRVMAEHALIVVFAMSKIRNALPWEEIQKMMVDLLPIKGREFFSRQHGTGETELEWITSAYARNIFSIGNDDDQSGGFAFLAEPAVDLNHDCRPNVAYNFNDITLQLEMYAIKDIVPGEELTVSYIPMNSPRKIRQESLKSHYGFDCRCSQCSLPERGVIASDNRLLQIEQLTKILTSWKDEGPRPNTAMAEHLIDLYKIENLYAAADVAYTIAALTYNTFGDSYQASRYSSLAISYGLYTREANWLDYEAHVNLEIDPESHWSYNYRVNDKNPDKLSKKTSTEALSSIKINRFNFDGDESCNMVDY</sequence>
<evidence type="ECO:0000259" key="2">
    <source>
        <dbReference type="PROSITE" id="PS50280"/>
    </source>
</evidence>
<gene>
    <name evidence="3" type="ORF">PPACK8108_LOCUS11386</name>
    <name evidence="4" type="ORF">PPACK8108_LOCUS23828</name>
</gene>
<reference evidence="4" key="1">
    <citation type="submission" date="2022-06" db="EMBL/GenBank/DDBJ databases">
        <authorList>
            <consortium name="SYNGENTA / RWTH Aachen University"/>
        </authorList>
    </citation>
    <scope>NUCLEOTIDE SEQUENCE</scope>
</reference>
<accession>A0AAV0BQ72</accession>
<protein>
    <submittedName>
        <fullName evidence="4">Expressed protein</fullName>
    </submittedName>
</protein>
<feature type="signal peptide" evidence="1">
    <location>
        <begin position="1"/>
        <end position="23"/>
    </location>
</feature>
<evidence type="ECO:0000313" key="4">
    <source>
        <dbReference type="EMBL" id="CAH7688803.1"/>
    </source>
</evidence>
<keyword evidence="1" id="KW-0732">Signal</keyword>
<dbReference type="AlphaFoldDB" id="A0AAV0BQ72"/>
<dbReference type="EMBL" id="CALTRL010006016">
    <property type="protein sequence ID" value="CAH7688803.1"/>
    <property type="molecule type" value="Genomic_DNA"/>
</dbReference>
<dbReference type="InterPro" id="IPR001214">
    <property type="entry name" value="SET_dom"/>
</dbReference>
<feature type="chain" id="PRO_5044713245" evidence="1">
    <location>
        <begin position="24"/>
        <end position="518"/>
    </location>
</feature>
<dbReference type="Pfam" id="PF00856">
    <property type="entry name" value="SET"/>
    <property type="match status" value="1"/>
</dbReference>
<keyword evidence="5" id="KW-1185">Reference proteome</keyword>
<name>A0AAV0BQ72_PHAPC</name>
<evidence type="ECO:0000313" key="3">
    <source>
        <dbReference type="EMBL" id="CAH7676277.1"/>
    </source>
</evidence>